<reference evidence="4 5" key="1">
    <citation type="submission" date="2020-10" db="EMBL/GenBank/DDBJ databases">
        <authorList>
            <person name="Castelo-Branco R."/>
            <person name="Eusebio N."/>
            <person name="Adriana R."/>
            <person name="Vieira A."/>
            <person name="Brugerolle De Fraissinette N."/>
            <person name="Rezende De Castro R."/>
            <person name="Schneider M.P."/>
            <person name="Vasconcelos V."/>
            <person name="Leao P.N."/>
        </authorList>
    </citation>
    <scope>NUCLEOTIDE SEQUENCE [LARGE SCALE GENOMIC DNA]</scope>
    <source>
        <strain evidence="4 5">LEGE 06123</strain>
    </source>
</reference>
<dbReference type="PANTHER" id="PTHR48105">
    <property type="entry name" value="THIOREDOXIN REDUCTASE 1-RELATED-RELATED"/>
    <property type="match status" value="1"/>
</dbReference>
<feature type="domain" description="FAD/NAD(P)-binding" evidence="3">
    <location>
        <begin position="6"/>
        <end position="294"/>
    </location>
</feature>
<name>A0ABR9ULM1_9CHRO</name>
<dbReference type="EMBL" id="JADEWN010000003">
    <property type="protein sequence ID" value="MBE9189191.1"/>
    <property type="molecule type" value="Genomic_DNA"/>
</dbReference>
<dbReference type="SUPFAM" id="SSF51905">
    <property type="entry name" value="FAD/NAD(P)-binding domain"/>
    <property type="match status" value="1"/>
</dbReference>
<sequence length="316" mass="34241">MDNFDYDVVIVGGGPAGCTCALYTSRYQLKTVILDKNPSAGALAITHKIANYPGVRGEVTGSELLDVMRQQAIEFGTDYKRAQVFGIDAEDTQKKVYTPEGTFIGKALVLATGAMGRTPSIPGEAEFLGRGVSYCATCDAAFYRNREVVVVGMSHEAIAEAQVLTKFAATVHWVTAKDPARSNEYAQELLAHPQVKLWKKARLSAIEGDDSGVTGTNLYLMSDKKTQHIPAEGVFVYLQGAKPIVDFLGDQIELKPDGGVKVDEMMQTSIPGVWAIGDIRNTPFKQAVVAAGDGCIAAMDIDRYLKQRKNVKPDWG</sequence>
<keyword evidence="1" id="KW-0285">Flavoprotein</keyword>
<keyword evidence="2" id="KW-0560">Oxidoreductase</keyword>
<dbReference type="InterPro" id="IPR023753">
    <property type="entry name" value="FAD/NAD-binding_dom"/>
</dbReference>
<dbReference type="PRINTS" id="PR00469">
    <property type="entry name" value="PNDRDTASEII"/>
</dbReference>
<dbReference type="InterPro" id="IPR050097">
    <property type="entry name" value="Ferredoxin-NADP_redctase_2"/>
</dbReference>
<dbReference type="Pfam" id="PF07992">
    <property type="entry name" value="Pyr_redox_2"/>
    <property type="match status" value="1"/>
</dbReference>
<protein>
    <submittedName>
        <fullName evidence="4">FAD-dependent oxidoreductase</fullName>
    </submittedName>
</protein>
<organism evidence="4 5">
    <name type="scientific">Gloeocapsopsis crepidinum LEGE 06123</name>
    <dbReference type="NCBI Taxonomy" id="588587"/>
    <lineage>
        <taxon>Bacteria</taxon>
        <taxon>Bacillati</taxon>
        <taxon>Cyanobacteriota</taxon>
        <taxon>Cyanophyceae</taxon>
        <taxon>Oscillatoriophycideae</taxon>
        <taxon>Chroococcales</taxon>
        <taxon>Chroococcaceae</taxon>
        <taxon>Gloeocapsopsis</taxon>
    </lineage>
</organism>
<dbReference type="RefSeq" id="WP_193930351.1">
    <property type="nucleotide sequence ID" value="NZ_CAWPMZ010000072.1"/>
</dbReference>
<keyword evidence="5" id="KW-1185">Reference proteome</keyword>
<evidence type="ECO:0000313" key="4">
    <source>
        <dbReference type="EMBL" id="MBE9189191.1"/>
    </source>
</evidence>
<comment type="caution">
    <text evidence="4">The sequence shown here is derived from an EMBL/GenBank/DDBJ whole genome shotgun (WGS) entry which is preliminary data.</text>
</comment>
<dbReference type="Gene3D" id="3.50.50.60">
    <property type="entry name" value="FAD/NAD(P)-binding domain"/>
    <property type="match status" value="2"/>
</dbReference>
<accession>A0ABR9ULM1</accession>
<proteinExistence type="predicted"/>
<evidence type="ECO:0000256" key="1">
    <source>
        <dbReference type="ARBA" id="ARBA00022630"/>
    </source>
</evidence>
<evidence type="ECO:0000256" key="2">
    <source>
        <dbReference type="ARBA" id="ARBA00023002"/>
    </source>
</evidence>
<gene>
    <name evidence="4" type="ORF">IQ230_02175</name>
</gene>
<evidence type="ECO:0000259" key="3">
    <source>
        <dbReference type="Pfam" id="PF07992"/>
    </source>
</evidence>
<dbReference type="Proteomes" id="UP000651156">
    <property type="component" value="Unassembled WGS sequence"/>
</dbReference>
<dbReference type="InterPro" id="IPR036188">
    <property type="entry name" value="FAD/NAD-bd_sf"/>
</dbReference>
<dbReference type="PRINTS" id="PR00368">
    <property type="entry name" value="FADPNR"/>
</dbReference>
<evidence type="ECO:0000313" key="5">
    <source>
        <dbReference type="Proteomes" id="UP000651156"/>
    </source>
</evidence>